<feature type="compositionally biased region" description="Low complexity" evidence="1">
    <location>
        <begin position="29"/>
        <end position="38"/>
    </location>
</feature>
<gene>
    <name evidence="2" type="ORF">ADK41_14495</name>
</gene>
<feature type="compositionally biased region" description="Basic and acidic residues" evidence="1">
    <location>
        <begin position="40"/>
        <end position="50"/>
    </location>
</feature>
<evidence type="ECO:0000313" key="3">
    <source>
        <dbReference type="Proteomes" id="UP000037773"/>
    </source>
</evidence>
<keyword evidence="3" id="KW-1185">Reference proteome</keyword>
<dbReference type="AlphaFoldDB" id="A0A0M8QSG1"/>
<dbReference type="Proteomes" id="UP000037773">
    <property type="component" value="Unassembled WGS sequence"/>
</dbReference>
<comment type="caution">
    <text evidence="2">The sequence shown here is derived from an EMBL/GenBank/DDBJ whole genome shotgun (WGS) entry which is preliminary data.</text>
</comment>
<proteinExistence type="predicted"/>
<evidence type="ECO:0000256" key="1">
    <source>
        <dbReference type="SAM" id="MobiDB-lite"/>
    </source>
</evidence>
<sequence>MWSARRAPTVTATAARFADAPRSPDHRYGALPGAPGLGELSDRADDLADRTEDEDVREPAGSIRAADRPE</sequence>
<dbReference type="OrthoDB" id="9805121at2"/>
<feature type="region of interest" description="Disordered" evidence="1">
    <location>
        <begin position="1"/>
        <end position="70"/>
    </location>
</feature>
<dbReference type="RefSeq" id="WP_030826480.1">
    <property type="nucleotide sequence ID" value="NZ_LGCN01000154.1"/>
</dbReference>
<accession>A0A0M8QSG1</accession>
<feature type="compositionally biased region" description="Low complexity" evidence="1">
    <location>
        <begin position="1"/>
        <end position="18"/>
    </location>
</feature>
<dbReference type="EMBL" id="LGCN01000154">
    <property type="protein sequence ID" value="KOT39098.1"/>
    <property type="molecule type" value="Genomic_DNA"/>
</dbReference>
<name>A0A0M8QSG1_9ACTN</name>
<protein>
    <submittedName>
        <fullName evidence="2">Uncharacterized protein</fullName>
    </submittedName>
</protein>
<evidence type="ECO:0000313" key="2">
    <source>
        <dbReference type="EMBL" id="KOT39098.1"/>
    </source>
</evidence>
<reference evidence="2 3" key="1">
    <citation type="submission" date="2015-07" db="EMBL/GenBank/DDBJ databases">
        <authorList>
            <person name="Noorani M."/>
        </authorList>
    </citation>
    <scope>NUCLEOTIDE SEQUENCE [LARGE SCALE GENOMIC DNA]</scope>
    <source>
        <strain evidence="2 3">NRRL B-24567</strain>
    </source>
</reference>
<organism evidence="2 3">
    <name type="scientific">Streptomyces caelestis</name>
    <dbReference type="NCBI Taxonomy" id="36816"/>
    <lineage>
        <taxon>Bacteria</taxon>
        <taxon>Bacillati</taxon>
        <taxon>Actinomycetota</taxon>
        <taxon>Actinomycetes</taxon>
        <taxon>Kitasatosporales</taxon>
        <taxon>Streptomycetaceae</taxon>
        <taxon>Streptomyces</taxon>
    </lineage>
</organism>
<dbReference type="PATRIC" id="fig|36816.3.peg.3127"/>